<dbReference type="EMBL" id="JBIUZV010000003">
    <property type="protein sequence ID" value="MFJ3045436.1"/>
    <property type="molecule type" value="Genomic_DNA"/>
</dbReference>
<dbReference type="SUPFAM" id="SSF111369">
    <property type="entry name" value="HlyD-like secretion proteins"/>
    <property type="match status" value="1"/>
</dbReference>
<evidence type="ECO:0000259" key="8">
    <source>
        <dbReference type="Pfam" id="PF25917"/>
    </source>
</evidence>
<dbReference type="PANTHER" id="PTHR30469">
    <property type="entry name" value="MULTIDRUG RESISTANCE PROTEIN MDTA"/>
    <property type="match status" value="1"/>
</dbReference>
<evidence type="ECO:0000313" key="12">
    <source>
        <dbReference type="Proteomes" id="UP001617427"/>
    </source>
</evidence>
<keyword evidence="7" id="KW-1133">Transmembrane helix</keyword>
<comment type="subcellular location">
    <subcellularLocation>
        <location evidence="1">Cell envelope</location>
    </subcellularLocation>
</comment>
<evidence type="ECO:0000256" key="7">
    <source>
        <dbReference type="SAM" id="Phobius"/>
    </source>
</evidence>
<keyword evidence="4 5" id="KW-0175">Coiled coil</keyword>
<evidence type="ECO:0000256" key="6">
    <source>
        <dbReference type="SAM" id="MobiDB-lite"/>
    </source>
</evidence>
<evidence type="ECO:0000256" key="1">
    <source>
        <dbReference type="ARBA" id="ARBA00004196"/>
    </source>
</evidence>
<dbReference type="Pfam" id="PF25954">
    <property type="entry name" value="Beta-barrel_RND_2"/>
    <property type="match status" value="1"/>
</dbReference>
<evidence type="ECO:0000313" key="11">
    <source>
        <dbReference type="EMBL" id="MFJ3045436.1"/>
    </source>
</evidence>
<dbReference type="Gene3D" id="2.40.420.20">
    <property type="match status" value="1"/>
</dbReference>
<proteinExistence type="inferred from homology"/>
<keyword evidence="12" id="KW-1185">Reference proteome</keyword>
<keyword evidence="7" id="KW-0472">Membrane</keyword>
<sequence length="398" mass="43135">MTEQHDDSQQATQAPVRTGDGRARGKREALWGGAILVVLVAGGIAFWQHRPTPQPAKPVPVKLETVKVEKADIEQVVNATGNVVVQTYVDVGSKVAGQIADVDVAIGETVKAGRLLVTVSPAVQNGRIESNRAQLARLKAELAGQNAQLDFAQLQFQRQTQLKAENATREESYESSRMNMYSAAARVDATNAQIQQTEAAIKDDEAIQKQTRIEAPVSGTIVTMNARIGQMLGANQEVLMRIADLSRMTVQVPVAEEDVTRLQKGMTAYFTTPGYPGKRWSGKLRQIMLLPTDDSGRQGKRAFYTVLFDVANPSRELMSGMTADVYFVLARVEQALSIPLSLVTKPGMDGTQTVKVVLDGGKLEARKIKIGIRNGERAQVTSGLKEGEQVLMPATPGS</sequence>
<dbReference type="PANTHER" id="PTHR30469:SF33">
    <property type="entry name" value="SLR1207 PROTEIN"/>
    <property type="match status" value="1"/>
</dbReference>
<feature type="region of interest" description="Disordered" evidence="6">
    <location>
        <begin position="1"/>
        <end position="24"/>
    </location>
</feature>
<dbReference type="InterPro" id="IPR006143">
    <property type="entry name" value="RND_pump_MFP"/>
</dbReference>
<protein>
    <submittedName>
        <fullName evidence="11">Efflux RND transporter periplasmic adaptor subunit</fullName>
    </submittedName>
</protein>
<dbReference type="Gene3D" id="2.40.30.170">
    <property type="match status" value="1"/>
</dbReference>
<gene>
    <name evidence="11" type="ORF">ACIPEN_06380</name>
</gene>
<comment type="similarity">
    <text evidence="2">Belongs to the membrane fusion protein (MFP) (TC 8.A.1) family.</text>
</comment>
<keyword evidence="7" id="KW-0812">Transmembrane</keyword>
<feature type="coiled-coil region" evidence="5">
    <location>
        <begin position="128"/>
        <end position="155"/>
    </location>
</feature>
<feature type="domain" description="Multidrug resistance protein MdtA-like C-terminal permuted SH3" evidence="10">
    <location>
        <begin position="334"/>
        <end position="391"/>
    </location>
</feature>
<comment type="caution">
    <text evidence="11">The sequence shown here is derived from an EMBL/GenBank/DDBJ whole genome shotgun (WGS) entry which is preliminary data.</text>
</comment>
<evidence type="ECO:0000256" key="5">
    <source>
        <dbReference type="SAM" id="Coils"/>
    </source>
</evidence>
<evidence type="ECO:0000259" key="10">
    <source>
        <dbReference type="Pfam" id="PF25967"/>
    </source>
</evidence>
<evidence type="ECO:0000256" key="4">
    <source>
        <dbReference type="ARBA" id="ARBA00023054"/>
    </source>
</evidence>
<dbReference type="Gene3D" id="6.10.140.1990">
    <property type="match status" value="1"/>
</dbReference>
<feature type="transmembrane region" description="Helical" evidence="7">
    <location>
        <begin position="29"/>
        <end position="47"/>
    </location>
</feature>
<dbReference type="InterPro" id="IPR058625">
    <property type="entry name" value="MdtA-like_BSH"/>
</dbReference>
<keyword evidence="3" id="KW-0813">Transport</keyword>
<dbReference type="NCBIfam" id="TIGR01730">
    <property type="entry name" value="RND_mfp"/>
    <property type="match status" value="1"/>
</dbReference>
<accession>A0ABW8EVG4</accession>
<evidence type="ECO:0000259" key="9">
    <source>
        <dbReference type="Pfam" id="PF25954"/>
    </source>
</evidence>
<dbReference type="Proteomes" id="UP001617427">
    <property type="component" value="Unassembled WGS sequence"/>
</dbReference>
<dbReference type="RefSeq" id="WP_402699019.1">
    <property type="nucleotide sequence ID" value="NZ_JBIUZV010000003.1"/>
</dbReference>
<organism evidence="11 12">
    <name type="scientific">Herbaspirillum chlorophenolicum</name>
    <dbReference type="NCBI Taxonomy" id="211589"/>
    <lineage>
        <taxon>Bacteria</taxon>
        <taxon>Pseudomonadati</taxon>
        <taxon>Pseudomonadota</taxon>
        <taxon>Betaproteobacteria</taxon>
        <taxon>Burkholderiales</taxon>
        <taxon>Oxalobacteraceae</taxon>
        <taxon>Herbaspirillum</taxon>
    </lineage>
</organism>
<dbReference type="Pfam" id="PF25967">
    <property type="entry name" value="RND-MFP_C"/>
    <property type="match status" value="1"/>
</dbReference>
<feature type="domain" description="CusB-like beta-barrel" evidence="9">
    <location>
        <begin position="250"/>
        <end position="327"/>
    </location>
</feature>
<dbReference type="Pfam" id="PF25917">
    <property type="entry name" value="BSH_RND"/>
    <property type="match status" value="1"/>
</dbReference>
<feature type="domain" description="Multidrug resistance protein MdtA-like barrel-sandwich hybrid" evidence="8">
    <location>
        <begin position="89"/>
        <end position="237"/>
    </location>
</feature>
<dbReference type="InterPro" id="IPR030190">
    <property type="entry name" value="MacA_alpha-hairpin_sf"/>
</dbReference>
<dbReference type="InterPro" id="IPR058792">
    <property type="entry name" value="Beta-barrel_RND_2"/>
</dbReference>
<dbReference type="InterPro" id="IPR058627">
    <property type="entry name" value="MdtA-like_C"/>
</dbReference>
<evidence type="ECO:0000256" key="3">
    <source>
        <dbReference type="ARBA" id="ARBA00022448"/>
    </source>
</evidence>
<reference evidence="11 12" key="1">
    <citation type="submission" date="2024-10" db="EMBL/GenBank/DDBJ databases">
        <title>The Natural Products Discovery Center: Release of the First 8490 Sequenced Strains for Exploring Actinobacteria Biosynthetic Diversity.</title>
        <authorList>
            <person name="Kalkreuter E."/>
            <person name="Kautsar S.A."/>
            <person name="Yang D."/>
            <person name="Bader C.D."/>
            <person name="Teijaro C.N."/>
            <person name="Fluegel L."/>
            <person name="Davis C.M."/>
            <person name="Simpson J.R."/>
            <person name="Lauterbach L."/>
            <person name="Steele A.D."/>
            <person name="Gui C."/>
            <person name="Meng S."/>
            <person name="Li G."/>
            <person name="Viehrig K."/>
            <person name="Ye F."/>
            <person name="Su P."/>
            <person name="Kiefer A.F."/>
            <person name="Nichols A."/>
            <person name="Cepeda A.J."/>
            <person name="Yan W."/>
            <person name="Fan B."/>
            <person name="Jiang Y."/>
            <person name="Adhikari A."/>
            <person name="Zheng C.-J."/>
            <person name="Schuster L."/>
            <person name="Cowan T.M."/>
            <person name="Smanski M.J."/>
            <person name="Chevrette M.G."/>
            <person name="De Carvalho L.P.S."/>
            <person name="Shen B."/>
        </authorList>
    </citation>
    <scope>NUCLEOTIDE SEQUENCE [LARGE SCALE GENOMIC DNA]</scope>
    <source>
        <strain evidence="11 12">NPDC087045</strain>
    </source>
</reference>
<name>A0ABW8EVG4_9BURK</name>
<evidence type="ECO:0000256" key="2">
    <source>
        <dbReference type="ARBA" id="ARBA00009477"/>
    </source>
</evidence>
<dbReference type="Gene3D" id="2.40.50.100">
    <property type="match status" value="1"/>
</dbReference>